<name>A0A2T8KXU7_9POAL</name>
<evidence type="ECO:0000313" key="1">
    <source>
        <dbReference type="EMBL" id="PVH66998.1"/>
    </source>
</evidence>
<organism evidence="1">
    <name type="scientific">Panicum hallii</name>
    <dbReference type="NCBI Taxonomy" id="206008"/>
    <lineage>
        <taxon>Eukaryota</taxon>
        <taxon>Viridiplantae</taxon>
        <taxon>Streptophyta</taxon>
        <taxon>Embryophyta</taxon>
        <taxon>Tracheophyta</taxon>
        <taxon>Spermatophyta</taxon>
        <taxon>Magnoliopsida</taxon>
        <taxon>Liliopsida</taxon>
        <taxon>Poales</taxon>
        <taxon>Poaceae</taxon>
        <taxon>PACMAD clade</taxon>
        <taxon>Panicoideae</taxon>
        <taxon>Panicodae</taxon>
        <taxon>Paniceae</taxon>
        <taxon>Panicinae</taxon>
        <taxon>Panicum</taxon>
        <taxon>Panicum sect. Panicum</taxon>
    </lineage>
</organism>
<dbReference type="AlphaFoldDB" id="A0A2T8KXU7"/>
<dbReference type="Gramene" id="PVH66998">
    <property type="protein sequence ID" value="PVH66998"/>
    <property type="gene ID" value="PAHAL_1G405400"/>
</dbReference>
<gene>
    <name evidence="1" type="ORF">PAHAL_1G405400</name>
</gene>
<sequence>MDGTGGSFVKRPDGQLSIPGFLGTVRSRFSAGERLCSKSSSQAQSLESLIAWYSN</sequence>
<reference evidence="1" key="1">
    <citation type="submission" date="2018-04" db="EMBL/GenBank/DDBJ databases">
        <title>WGS assembly of Panicum hallii.</title>
        <authorList>
            <person name="Lovell J."/>
            <person name="Jenkins J."/>
            <person name="Lowry D."/>
            <person name="Mamidi S."/>
            <person name="Sreedasyam A."/>
            <person name="Weng X."/>
            <person name="Barry K."/>
            <person name="Bonette J."/>
            <person name="Campitelli B."/>
            <person name="Daum C."/>
            <person name="Gordon S."/>
            <person name="Gould B."/>
            <person name="Lipzen A."/>
            <person name="Macqueen A."/>
            <person name="Palacio-Mejia J."/>
            <person name="Plott C."/>
            <person name="Shakirov E."/>
            <person name="Shu S."/>
            <person name="Yoshinaga Y."/>
            <person name="Zane M."/>
            <person name="Rokhsar D."/>
            <person name="Grimwood J."/>
            <person name="Schmutz J."/>
            <person name="Juenger T."/>
        </authorList>
    </citation>
    <scope>NUCLEOTIDE SEQUENCE [LARGE SCALE GENOMIC DNA]</scope>
    <source>
        <strain evidence="1">FIL2</strain>
    </source>
</reference>
<dbReference type="EMBL" id="CM008046">
    <property type="protein sequence ID" value="PVH66998.1"/>
    <property type="molecule type" value="Genomic_DNA"/>
</dbReference>
<dbReference type="Proteomes" id="UP000243499">
    <property type="component" value="Chromosome 1"/>
</dbReference>
<accession>A0A2T8KXU7</accession>
<protein>
    <submittedName>
        <fullName evidence="1">Uncharacterized protein</fullName>
    </submittedName>
</protein>
<proteinExistence type="predicted"/>